<dbReference type="KEGG" id="acel:acsn021_24820"/>
<evidence type="ECO:0000256" key="5">
    <source>
        <dbReference type="ARBA" id="ARBA00023136"/>
    </source>
</evidence>
<evidence type="ECO:0000256" key="1">
    <source>
        <dbReference type="ARBA" id="ARBA00004141"/>
    </source>
</evidence>
<reference evidence="6 7" key="1">
    <citation type="journal article" date="2016" name="Int. J. Syst. Evol. Microbiol.">
        <title>Descriptions of Anaerotaenia torta gen. nov., sp. nov. and Anaerocolumna cellulosilytica gen. nov., sp. nov. isolated from a methanogenic reactor of cattle waste.</title>
        <authorList>
            <person name="Uek A."/>
            <person name="Ohtaki Y."/>
            <person name="Kaku N."/>
            <person name="Ueki K."/>
        </authorList>
    </citation>
    <scope>NUCLEOTIDE SEQUENCE [LARGE SCALE GENOMIC DNA]</scope>
    <source>
        <strain evidence="6 7">SN021</strain>
    </source>
</reference>
<keyword evidence="3" id="KW-0812">Transmembrane</keyword>
<protein>
    <submittedName>
        <fullName evidence="6">Membrane protein, GtrA family</fullName>
    </submittedName>
</protein>
<evidence type="ECO:0000256" key="2">
    <source>
        <dbReference type="ARBA" id="ARBA00009399"/>
    </source>
</evidence>
<organism evidence="6 7">
    <name type="scientific">Anaerocolumna cellulosilytica</name>
    <dbReference type="NCBI Taxonomy" id="433286"/>
    <lineage>
        <taxon>Bacteria</taxon>
        <taxon>Bacillati</taxon>
        <taxon>Bacillota</taxon>
        <taxon>Clostridia</taxon>
        <taxon>Lachnospirales</taxon>
        <taxon>Lachnospiraceae</taxon>
        <taxon>Anaerocolumna</taxon>
    </lineage>
</organism>
<dbReference type="Pfam" id="PF04138">
    <property type="entry name" value="GtrA_DPMS_TM"/>
    <property type="match status" value="1"/>
</dbReference>
<keyword evidence="4" id="KW-1133">Transmembrane helix</keyword>
<dbReference type="EMBL" id="AP023367">
    <property type="protein sequence ID" value="BCJ94913.1"/>
    <property type="molecule type" value="Genomic_DNA"/>
</dbReference>
<evidence type="ECO:0000313" key="7">
    <source>
        <dbReference type="Proteomes" id="UP000515561"/>
    </source>
</evidence>
<comment type="similarity">
    <text evidence="2">Belongs to the GtrA family.</text>
</comment>
<gene>
    <name evidence="6" type="ORF">acsn021_24820</name>
</gene>
<dbReference type="GO" id="GO:0005886">
    <property type="term" value="C:plasma membrane"/>
    <property type="evidence" value="ECO:0007669"/>
    <property type="project" value="TreeGrafter"/>
</dbReference>
<evidence type="ECO:0000313" key="6">
    <source>
        <dbReference type="EMBL" id="BCJ94913.1"/>
    </source>
</evidence>
<sequence length="152" mass="17460">MLSLFTEGQKKILARIINRETIVYGIAGVLTTLVNLLSYYLLWKVAGIESLTANAIAWVIAVTFAYFVNAFWVFRDKINTLKEEFIKLLKFFSARGFSLLIEEVGLYIFVDLLYFNNMLVKGSLAVVVIVVNYFFSKMFIFQGSKEKRVRGK</sequence>
<dbReference type="RefSeq" id="WP_184088800.1">
    <property type="nucleotide sequence ID" value="NZ_AP023367.1"/>
</dbReference>
<comment type="subcellular location">
    <subcellularLocation>
        <location evidence="1">Membrane</location>
        <topology evidence="1">Multi-pass membrane protein</topology>
    </subcellularLocation>
</comment>
<dbReference type="PANTHER" id="PTHR38459">
    <property type="entry name" value="PROPHAGE BACTOPRENOL-LINKED GLUCOSE TRANSLOCASE HOMOLOG"/>
    <property type="match status" value="1"/>
</dbReference>
<name>A0A6S6QUD4_9FIRM</name>
<dbReference type="GO" id="GO:0000271">
    <property type="term" value="P:polysaccharide biosynthetic process"/>
    <property type="evidence" value="ECO:0007669"/>
    <property type="project" value="InterPro"/>
</dbReference>
<evidence type="ECO:0000256" key="3">
    <source>
        <dbReference type="ARBA" id="ARBA00022692"/>
    </source>
</evidence>
<dbReference type="Proteomes" id="UP000515561">
    <property type="component" value="Chromosome"/>
</dbReference>
<dbReference type="InterPro" id="IPR007267">
    <property type="entry name" value="GtrA_DPMS_TM"/>
</dbReference>
<accession>A0A6S6QUD4</accession>
<keyword evidence="5" id="KW-0472">Membrane</keyword>
<dbReference type="InterPro" id="IPR051401">
    <property type="entry name" value="GtrA_CellWall_Glycosyl"/>
</dbReference>
<evidence type="ECO:0000256" key="4">
    <source>
        <dbReference type="ARBA" id="ARBA00022989"/>
    </source>
</evidence>
<dbReference type="PANTHER" id="PTHR38459:SF5">
    <property type="entry name" value="CELL WALL TEICHOIC ACID GLYCOSYLATION PROTEIN GTCA"/>
    <property type="match status" value="1"/>
</dbReference>
<dbReference type="AlphaFoldDB" id="A0A6S6QUD4"/>
<proteinExistence type="inferred from homology"/>
<keyword evidence="7" id="KW-1185">Reference proteome</keyword>